<feature type="domain" description="DUF2520" evidence="1">
    <location>
        <begin position="109"/>
        <end position="236"/>
    </location>
</feature>
<evidence type="ECO:0000313" key="3">
    <source>
        <dbReference type="Proteomes" id="UP000664385"/>
    </source>
</evidence>
<comment type="caution">
    <text evidence="2">The sequence shown here is derived from an EMBL/GenBank/DDBJ whole genome shotgun (WGS) entry which is preliminary data.</text>
</comment>
<dbReference type="InterPro" id="IPR008927">
    <property type="entry name" value="6-PGluconate_DH-like_C_sf"/>
</dbReference>
<proteinExistence type="predicted"/>
<accession>A0A939DTZ6</accession>
<dbReference type="Gene3D" id="3.40.50.720">
    <property type="entry name" value="NAD(P)-binding Rossmann-like Domain"/>
    <property type="match status" value="2"/>
</dbReference>
<dbReference type="AlphaFoldDB" id="A0A939DTZ6"/>
<sequence length="245" mass="25428">MTSFAPAPSDTTIAIIGAGRLGTTLARALRAARFRVFGPLGPGTPPRADIALLCVPDAAISETARATRPFARLIGHASGATPLNDVDFSIHPLQTFIGTEPPEIFHGITAAIAGRTPDALAAADSIARALGARPIAIDDVHRAEYHAAASFASNFVLTVLDAAEQLAERANIPPADARELLAPLIRQSVDNWVATGAGPVLTGPIARGDEATVARQRQVAEAAGLDELFDALADRTRALTDRPAA</sequence>
<dbReference type="RefSeq" id="WP_206822665.1">
    <property type="nucleotide sequence ID" value="NZ_JAEMWU010000001.1"/>
</dbReference>
<gene>
    <name evidence="2" type="ORF">JF543_02725</name>
</gene>
<evidence type="ECO:0000313" key="2">
    <source>
        <dbReference type="EMBL" id="MBN8204870.1"/>
    </source>
</evidence>
<name>A0A939DTZ6_9MICO</name>
<dbReference type="PANTHER" id="PTHR40459">
    <property type="entry name" value="CONSERVED HYPOTHETICAL ALANINE AND LEUCINE RICH PROTEIN"/>
    <property type="match status" value="1"/>
</dbReference>
<dbReference type="SUPFAM" id="SSF51735">
    <property type="entry name" value="NAD(P)-binding Rossmann-fold domains"/>
    <property type="match status" value="1"/>
</dbReference>
<dbReference type="InterPro" id="IPR018931">
    <property type="entry name" value="DUF2520"/>
</dbReference>
<dbReference type="EMBL" id="JAEMWU010000001">
    <property type="protein sequence ID" value="MBN8204870.1"/>
    <property type="molecule type" value="Genomic_DNA"/>
</dbReference>
<organism evidence="2 3">
    <name type="scientific">Microbacterium esteraromaticum</name>
    <dbReference type="NCBI Taxonomy" id="57043"/>
    <lineage>
        <taxon>Bacteria</taxon>
        <taxon>Bacillati</taxon>
        <taxon>Actinomycetota</taxon>
        <taxon>Actinomycetes</taxon>
        <taxon>Micrococcales</taxon>
        <taxon>Microbacteriaceae</taxon>
        <taxon>Microbacterium</taxon>
    </lineage>
</organism>
<dbReference type="Pfam" id="PF10728">
    <property type="entry name" value="DUF2520"/>
    <property type="match status" value="1"/>
</dbReference>
<evidence type="ECO:0000259" key="1">
    <source>
        <dbReference type="Pfam" id="PF10728"/>
    </source>
</evidence>
<dbReference type="InterPro" id="IPR036291">
    <property type="entry name" value="NAD(P)-bd_dom_sf"/>
</dbReference>
<dbReference type="PANTHER" id="PTHR40459:SF1">
    <property type="entry name" value="CONSERVED HYPOTHETICAL ALANINE AND LEUCINE RICH PROTEIN"/>
    <property type="match status" value="1"/>
</dbReference>
<reference evidence="2" key="1">
    <citation type="submission" date="2020-12" db="EMBL/GenBank/DDBJ databases">
        <title>PHA producing bacteria isolated from mangrove.</title>
        <authorList>
            <person name="Zheng W."/>
            <person name="Yu S."/>
            <person name="Huang Y."/>
        </authorList>
    </citation>
    <scope>NUCLEOTIDE SEQUENCE</scope>
    <source>
        <strain evidence="2">GN8-5</strain>
    </source>
</reference>
<dbReference type="SUPFAM" id="SSF48179">
    <property type="entry name" value="6-phosphogluconate dehydrogenase C-terminal domain-like"/>
    <property type="match status" value="1"/>
</dbReference>
<dbReference type="Proteomes" id="UP000664385">
    <property type="component" value="Unassembled WGS sequence"/>
</dbReference>
<dbReference type="Gene3D" id="1.10.1040.20">
    <property type="entry name" value="ProC-like, C-terminal domain"/>
    <property type="match status" value="1"/>
</dbReference>
<dbReference type="InterPro" id="IPR037108">
    <property type="entry name" value="TM1727-like_C_sf"/>
</dbReference>
<protein>
    <submittedName>
        <fullName evidence="2">DUF2520 domain-containing protein</fullName>
    </submittedName>
</protein>